<evidence type="ECO:0000256" key="1">
    <source>
        <dbReference type="SAM" id="Coils"/>
    </source>
</evidence>
<protein>
    <submittedName>
        <fullName evidence="2">Uncharacterized protein</fullName>
    </submittedName>
</protein>
<keyword evidence="1" id="KW-0175">Coiled coil</keyword>
<accession>A0A0H3ZY67</accession>
<dbReference type="AlphaFoldDB" id="A0A0H3ZY67"/>
<dbReference type="EMBL" id="KP795616">
    <property type="protein sequence ID" value="AKN38809.1"/>
    <property type="molecule type" value="Genomic_DNA"/>
</dbReference>
<proteinExistence type="predicted"/>
<feature type="coiled-coil region" evidence="1">
    <location>
        <begin position="66"/>
        <end position="122"/>
    </location>
</feature>
<sequence length="131" mass="15274">MAAQKGFNPYQIAVSSIEKAISERKEKLKEQAEAESISTNDALRADLFFQLGRAESKCELYSGEKLKEAKSQLADLRRKAKLIDDAWSEKKTKLIFKWEEEIEELEMALRQVNRLFRDHQDKLELFSHRKG</sequence>
<organism evidence="2">
    <name type="scientific">Enterovibrio sp. FF_113</name>
    <dbReference type="NCBI Taxonomy" id="1660266"/>
    <lineage>
        <taxon>Bacteria</taxon>
        <taxon>Pseudomonadati</taxon>
        <taxon>Pseudomonadota</taxon>
        <taxon>Gammaproteobacteria</taxon>
        <taxon>Vibrionales</taxon>
        <taxon>Vibrionaceae</taxon>
        <taxon>Enterovibrio</taxon>
    </lineage>
</organism>
<name>A0A0H3ZY67_9GAMM</name>
<evidence type="ECO:0000313" key="2">
    <source>
        <dbReference type="EMBL" id="AKN38809.1"/>
    </source>
</evidence>
<reference evidence="2" key="1">
    <citation type="journal article" date="2015" name="MBio">
        <title>Eco-Evolutionary Dynamics of Episomes among Ecologically Cohesive Bacterial Populations.</title>
        <authorList>
            <person name="Xue H."/>
            <person name="Cordero O.X."/>
            <person name="Camas F.M."/>
            <person name="Trimble W."/>
            <person name="Meyer F."/>
            <person name="Guglielmini J."/>
            <person name="Rocha E.P."/>
            <person name="Polz M.F."/>
        </authorList>
    </citation>
    <scope>NUCLEOTIDE SEQUENCE</scope>
    <source>
        <strain evidence="2">FF_113</strain>
    </source>
</reference>